<dbReference type="AlphaFoldDB" id="A0AAI8MHB8"/>
<evidence type="ECO:0000313" key="1">
    <source>
        <dbReference type="EMBL" id="BAM31472.1"/>
    </source>
</evidence>
<organism evidence="1 2">
    <name type="scientific">Helicobacter cinaedi CCUG 18818 = ATCC BAA-847</name>
    <dbReference type="NCBI Taxonomy" id="537971"/>
    <lineage>
        <taxon>Bacteria</taxon>
        <taxon>Pseudomonadati</taxon>
        <taxon>Campylobacterota</taxon>
        <taxon>Epsilonproteobacteria</taxon>
        <taxon>Campylobacterales</taxon>
        <taxon>Helicobacteraceae</taxon>
        <taxon>Helicobacter</taxon>
    </lineage>
</organism>
<proteinExistence type="predicted"/>
<accession>A0AAI8MHB8</accession>
<dbReference type="Proteomes" id="UP000006036">
    <property type="component" value="Chromosome 1"/>
</dbReference>
<sequence>MLVQMGGYEKPNLKIRLSKKEANKTPISKGRILVLATHHHHHKYTLNLRFLFVL</sequence>
<gene>
    <name evidence="1" type="ORF">HCBAA847_0222</name>
</gene>
<dbReference type="EMBL" id="AP012492">
    <property type="protein sequence ID" value="BAM31472.1"/>
    <property type="molecule type" value="Genomic_DNA"/>
</dbReference>
<dbReference type="KEGG" id="hcb:HCBAA847_0222"/>
<protein>
    <submittedName>
        <fullName evidence="1">Uncharacterized protein</fullName>
    </submittedName>
</protein>
<reference evidence="1 2" key="1">
    <citation type="journal article" date="2012" name="J. Bacteriol.">
        <title>Complete Genome Sequence of Helicobacter cinaedi Type Strain ATCC BAA-847.</title>
        <authorList>
            <person name="Miyoshi-Akiyama T."/>
            <person name="Takeshita N."/>
            <person name="Ohmagari N."/>
            <person name="Kirikae T."/>
        </authorList>
    </citation>
    <scope>NUCLEOTIDE SEQUENCE [LARGE SCALE GENOMIC DNA]</scope>
    <source>
        <strain evidence="1 2">ATCC BAA-847</strain>
    </source>
</reference>
<name>A0AAI8MHB8_9HELI</name>
<evidence type="ECO:0000313" key="2">
    <source>
        <dbReference type="Proteomes" id="UP000006036"/>
    </source>
</evidence>